<proteinExistence type="predicted"/>
<feature type="transmembrane region" description="Helical" evidence="1">
    <location>
        <begin position="12"/>
        <end position="33"/>
    </location>
</feature>
<keyword evidence="1" id="KW-1133">Transmembrane helix</keyword>
<keyword evidence="3" id="KW-1185">Reference proteome</keyword>
<organism evidence="2 3">
    <name type="scientific">Corallincola platygyrae</name>
    <dbReference type="NCBI Taxonomy" id="1193278"/>
    <lineage>
        <taxon>Bacteria</taxon>
        <taxon>Pseudomonadati</taxon>
        <taxon>Pseudomonadota</taxon>
        <taxon>Gammaproteobacteria</taxon>
        <taxon>Alteromonadales</taxon>
        <taxon>Psychromonadaceae</taxon>
        <taxon>Corallincola</taxon>
    </lineage>
</organism>
<keyword evidence="1" id="KW-0812">Transmembrane</keyword>
<keyword evidence="1" id="KW-0472">Membrane</keyword>
<gene>
    <name evidence="2" type="ORF">ACFSJ3_08120</name>
</gene>
<evidence type="ECO:0000313" key="2">
    <source>
        <dbReference type="EMBL" id="MFD2095945.1"/>
    </source>
</evidence>
<dbReference type="Proteomes" id="UP001597380">
    <property type="component" value="Unassembled WGS sequence"/>
</dbReference>
<sequence length="150" mass="16487">MNEILVFLNESPLVFVVVVVFIGLFNLSLFYLFGKKAERMFQSVDLSNPKFREKGASGYSTKSALTRLGGARKVLDVIVTDTELCIKGIFPPFTYIGTKYDLTHRVPLSCIKSVAKAGSSTEIVFAGESGDRKIRLQLNNSAQFIRAVGG</sequence>
<reference evidence="3" key="1">
    <citation type="journal article" date="2019" name="Int. J. Syst. Evol. Microbiol.">
        <title>The Global Catalogue of Microorganisms (GCM) 10K type strain sequencing project: providing services to taxonomists for standard genome sequencing and annotation.</title>
        <authorList>
            <consortium name="The Broad Institute Genomics Platform"/>
            <consortium name="The Broad Institute Genome Sequencing Center for Infectious Disease"/>
            <person name="Wu L."/>
            <person name="Ma J."/>
        </authorList>
    </citation>
    <scope>NUCLEOTIDE SEQUENCE [LARGE SCALE GENOMIC DNA]</scope>
    <source>
        <strain evidence="3">CGMCC 1.10992</strain>
    </source>
</reference>
<evidence type="ECO:0000313" key="3">
    <source>
        <dbReference type="Proteomes" id="UP001597380"/>
    </source>
</evidence>
<dbReference type="EMBL" id="JBHUHT010000011">
    <property type="protein sequence ID" value="MFD2095945.1"/>
    <property type="molecule type" value="Genomic_DNA"/>
</dbReference>
<dbReference type="RefSeq" id="WP_345340798.1">
    <property type="nucleotide sequence ID" value="NZ_BAABLI010000017.1"/>
</dbReference>
<comment type="caution">
    <text evidence="2">The sequence shown here is derived from an EMBL/GenBank/DDBJ whole genome shotgun (WGS) entry which is preliminary data.</text>
</comment>
<protein>
    <submittedName>
        <fullName evidence="2">Uncharacterized protein</fullName>
    </submittedName>
</protein>
<name>A0ABW4XL19_9GAMM</name>
<accession>A0ABW4XL19</accession>
<evidence type="ECO:0000256" key="1">
    <source>
        <dbReference type="SAM" id="Phobius"/>
    </source>
</evidence>